<feature type="compositionally biased region" description="Low complexity" evidence="4">
    <location>
        <begin position="321"/>
        <end position="330"/>
    </location>
</feature>
<dbReference type="OrthoDB" id="6408625at2759"/>
<evidence type="ECO:0000259" key="5">
    <source>
        <dbReference type="PROSITE" id="PS50061"/>
    </source>
</evidence>
<dbReference type="PANTHER" id="PTHR11849">
    <property type="entry name" value="ETS"/>
    <property type="match status" value="1"/>
</dbReference>
<keyword evidence="2 3" id="KW-0238">DNA-binding</keyword>
<feature type="region of interest" description="Disordered" evidence="4">
    <location>
        <begin position="547"/>
        <end position="601"/>
    </location>
</feature>
<sequence>MKVPPGSVPAPLTLNGATGGGQGLHGGLPFGTDIFWRYPMLLPHHAQPHTPTTPTTPLLLDLRSQMPHHLPVDPRAWSRDDVTSFLRWFQEEYDVPKIELEKFFMNGKALSLLTKQDVCQRAPGAGDILHNALQLLLAASATMRFQPPTPASTVPPPNPLSGPGLSPPPTHNGNNNNSHHHHHHHHPYYNVGDRRSPHSAAAAAAAAAAATVVEQQLGSHFLAPPSSVTLSPAPSTDDNSTSGSPKHSGADFHAQQALPMLAAAAAARSHQAALLYATRNVHDHDGSNGMADPGNSGDSNGANSDMEDNDTGSDGHRDHGSPTSSGSSEGNGSGHANHQIHHMPKLHSAFGYSPSSPGLRHNRSLSPGSPDGLDSPNGAQIKEEVVETGSGGRLLWDFLQQLLNEPSQKYSHLIAWKNLDTGVFKIMDPAGLARLWGIQKNHLSMNYDKMSRALRYYYRVNILKKVQGERHCYQFLRNPSELKGIKNISLLRHLPPPSPYAMEDAKTPNGRVPPTASSDDVPHDLSIPKSELRDSPVFTFNVAHTGLVKSEPGSEPGSPAPYSPRSHLPRHRLQAAYDEAPTSPISAMDCSPRVEIKAEKD</sequence>
<dbReference type="Gene3D" id="1.10.150.50">
    <property type="entry name" value="Transcription Factor, Ets-1"/>
    <property type="match status" value="1"/>
</dbReference>
<evidence type="ECO:0000256" key="2">
    <source>
        <dbReference type="ARBA" id="ARBA00023125"/>
    </source>
</evidence>
<evidence type="ECO:0008006" key="9">
    <source>
        <dbReference type="Google" id="ProtNLM"/>
    </source>
</evidence>
<keyword evidence="3" id="KW-0539">Nucleus</keyword>
<dbReference type="PROSITE" id="PS51433">
    <property type="entry name" value="PNT"/>
    <property type="match status" value="1"/>
</dbReference>
<dbReference type="AlphaFoldDB" id="A0A7R9GBW1"/>
<dbReference type="PANTHER" id="PTHR11849:SF201">
    <property type="entry name" value="ETS DNA-BINDING PROTEIN POKKURI"/>
    <property type="match status" value="1"/>
</dbReference>
<dbReference type="Pfam" id="PF02198">
    <property type="entry name" value="SAM_PNT"/>
    <property type="match status" value="1"/>
</dbReference>
<feature type="domain" description="PNT" evidence="6">
    <location>
        <begin position="56"/>
        <end position="140"/>
    </location>
</feature>
<evidence type="ECO:0000313" key="8">
    <source>
        <dbReference type="Proteomes" id="UP000678499"/>
    </source>
</evidence>
<dbReference type="GO" id="GO:0000981">
    <property type="term" value="F:DNA-binding transcription factor activity, RNA polymerase II-specific"/>
    <property type="evidence" value="ECO:0007669"/>
    <property type="project" value="TreeGrafter"/>
</dbReference>
<comment type="similarity">
    <text evidence="1 3">Belongs to the ETS family.</text>
</comment>
<dbReference type="SUPFAM" id="SSF47769">
    <property type="entry name" value="SAM/Pointed domain"/>
    <property type="match status" value="1"/>
</dbReference>
<dbReference type="InterPro" id="IPR036388">
    <property type="entry name" value="WH-like_DNA-bd_sf"/>
</dbReference>
<dbReference type="GO" id="GO:0030154">
    <property type="term" value="P:cell differentiation"/>
    <property type="evidence" value="ECO:0007669"/>
    <property type="project" value="TreeGrafter"/>
</dbReference>
<organism evidence="7">
    <name type="scientific">Notodromas monacha</name>
    <dbReference type="NCBI Taxonomy" id="399045"/>
    <lineage>
        <taxon>Eukaryota</taxon>
        <taxon>Metazoa</taxon>
        <taxon>Ecdysozoa</taxon>
        <taxon>Arthropoda</taxon>
        <taxon>Crustacea</taxon>
        <taxon>Oligostraca</taxon>
        <taxon>Ostracoda</taxon>
        <taxon>Podocopa</taxon>
        <taxon>Podocopida</taxon>
        <taxon>Cypridocopina</taxon>
        <taxon>Cypridoidea</taxon>
        <taxon>Cyprididae</taxon>
        <taxon>Notodromas</taxon>
    </lineage>
</organism>
<dbReference type="SMART" id="SM00251">
    <property type="entry name" value="SAM_PNT"/>
    <property type="match status" value="1"/>
</dbReference>
<dbReference type="PROSITE" id="PS00345">
    <property type="entry name" value="ETS_DOMAIN_1"/>
    <property type="match status" value="1"/>
</dbReference>
<evidence type="ECO:0000256" key="1">
    <source>
        <dbReference type="ARBA" id="ARBA00005562"/>
    </source>
</evidence>
<feature type="region of interest" description="Disordered" evidence="4">
    <location>
        <begin position="284"/>
        <end position="378"/>
    </location>
</feature>
<feature type="domain" description="ETS" evidence="5">
    <location>
        <begin position="393"/>
        <end position="476"/>
    </location>
</feature>
<dbReference type="EMBL" id="CAJPEX010000677">
    <property type="protein sequence ID" value="CAG0916819.1"/>
    <property type="molecule type" value="Genomic_DNA"/>
</dbReference>
<dbReference type="InterPro" id="IPR000418">
    <property type="entry name" value="Ets_dom"/>
</dbReference>
<dbReference type="SUPFAM" id="SSF46785">
    <property type="entry name" value="Winged helix' DNA-binding domain"/>
    <property type="match status" value="1"/>
</dbReference>
<dbReference type="Gene3D" id="1.10.10.10">
    <property type="entry name" value="Winged helix-like DNA-binding domain superfamily/Winged helix DNA-binding domain"/>
    <property type="match status" value="1"/>
</dbReference>
<feature type="compositionally biased region" description="Polar residues" evidence="4">
    <location>
        <begin position="226"/>
        <end position="245"/>
    </location>
</feature>
<dbReference type="SMART" id="SM00413">
    <property type="entry name" value="ETS"/>
    <property type="match status" value="1"/>
</dbReference>
<accession>A0A7R9GBW1</accession>
<dbReference type="FunFam" id="1.10.150.50:FF:000061">
    <property type="entry name" value="Ets DNA-binding protein pokkuri"/>
    <property type="match status" value="1"/>
</dbReference>
<dbReference type="Proteomes" id="UP000678499">
    <property type="component" value="Unassembled WGS sequence"/>
</dbReference>
<reference evidence="7" key="1">
    <citation type="submission" date="2020-11" db="EMBL/GenBank/DDBJ databases">
        <authorList>
            <person name="Tran Van P."/>
        </authorList>
    </citation>
    <scope>NUCLEOTIDE SEQUENCE</scope>
</reference>
<dbReference type="InterPro" id="IPR036390">
    <property type="entry name" value="WH_DNA-bd_sf"/>
</dbReference>
<evidence type="ECO:0000259" key="6">
    <source>
        <dbReference type="PROSITE" id="PS51433"/>
    </source>
</evidence>
<name>A0A7R9GBW1_9CRUS</name>
<proteinExistence type="inferred from homology"/>
<feature type="region of interest" description="Disordered" evidence="4">
    <location>
        <begin position="146"/>
        <end position="202"/>
    </location>
</feature>
<evidence type="ECO:0000256" key="3">
    <source>
        <dbReference type="RuleBase" id="RU004019"/>
    </source>
</evidence>
<evidence type="ECO:0000313" key="7">
    <source>
        <dbReference type="EMBL" id="CAD7276667.1"/>
    </source>
</evidence>
<dbReference type="PRINTS" id="PR00454">
    <property type="entry name" value="ETSDOMAIN"/>
</dbReference>
<gene>
    <name evidence="7" type="ORF">NMOB1V02_LOCUS4418</name>
</gene>
<keyword evidence="8" id="KW-1185">Reference proteome</keyword>
<dbReference type="GO" id="GO:0043565">
    <property type="term" value="F:sequence-specific DNA binding"/>
    <property type="evidence" value="ECO:0007669"/>
    <property type="project" value="InterPro"/>
</dbReference>
<dbReference type="Pfam" id="PF00178">
    <property type="entry name" value="Ets"/>
    <property type="match status" value="1"/>
</dbReference>
<feature type="compositionally biased region" description="Basic and acidic residues" evidence="4">
    <location>
        <begin position="592"/>
        <end position="601"/>
    </location>
</feature>
<protein>
    <recommendedName>
        <fullName evidence="9">Ets DNA-binding protein pokkuri</fullName>
    </recommendedName>
</protein>
<evidence type="ECO:0000256" key="4">
    <source>
        <dbReference type="SAM" id="MobiDB-lite"/>
    </source>
</evidence>
<dbReference type="GO" id="GO:0005634">
    <property type="term" value="C:nucleus"/>
    <property type="evidence" value="ECO:0007669"/>
    <property type="project" value="UniProtKB-SubCell"/>
</dbReference>
<dbReference type="FunFam" id="1.10.10.10:FF:000516">
    <property type="entry name" value="ets DNA-binding protein pokkuri"/>
    <property type="match status" value="1"/>
</dbReference>
<dbReference type="InterPro" id="IPR013761">
    <property type="entry name" value="SAM/pointed_sf"/>
</dbReference>
<feature type="compositionally biased region" description="Pro residues" evidence="4">
    <location>
        <begin position="147"/>
        <end position="170"/>
    </location>
</feature>
<dbReference type="EMBL" id="OA882714">
    <property type="protein sequence ID" value="CAD7276667.1"/>
    <property type="molecule type" value="Genomic_DNA"/>
</dbReference>
<dbReference type="InterPro" id="IPR003118">
    <property type="entry name" value="Pointed_dom"/>
</dbReference>
<feature type="region of interest" description="Disordered" evidence="4">
    <location>
        <begin position="223"/>
        <end position="250"/>
    </location>
</feature>
<feature type="region of interest" description="Disordered" evidence="4">
    <location>
        <begin position="497"/>
        <end position="528"/>
    </location>
</feature>
<feature type="compositionally biased region" description="Basic residues" evidence="4">
    <location>
        <begin position="178"/>
        <end position="187"/>
    </location>
</feature>
<dbReference type="PROSITE" id="PS00346">
    <property type="entry name" value="ETS_DOMAIN_2"/>
    <property type="match status" value="1"/>
</dbReference>
<feature type="region of interest" description="Disordered" evidence="4">
    <location>
        <begin position="1"/>
        <end position="21"/>
    </location>
</feature>
<dbReference type="InterPro" id="IPR046328">
    <property type="entry name" value="ETS_fam"/>
</dbReference>
<comment type="subcellular location">
    <subcellularLocation>
        <location evidence="3">Nucleus</location>
    </subcellularLocation>
</comment>
<dbReference type="PROSITE" id="PS50061">
    <property type="entry name" value="ETS_DOMAIN_3"/>
    <property type="match status" value="1"/>
</dbReference>